<evidence type="ECO:0000313" key="2">
    <source>
        <dbReference type="EMBL" id="STY90660.1"/>
    </source>
</evidence>
<evidence type="ECO:0000313" key="6">
    <source>
        <dbReference type="Proteomes" id="UP001163283"/>
    </source>
</evidence>
<proteinExistence type="predicted"/>
<dbReference type="EMBL" id="CP087781">
    <property type="protein sequence ID" value="UZA51619.1"/>
    <property type="molecule type" value="Genomic_DNA"/>
</dbReference>
<dbReference type="Proteomes" id="UP001163283">
    <property type="component" value="Chromosome"/>
</dbReference>
<keyword evidence="1" id="KW-1133">Transmembrane helix</keyword>
<name>A0A378PQW6_MORBO</name>
<keyword evidence="1" id="KW-0472">Membrane</keyword>
<evidence type="ECO:0000313" key="7">
    <source>
        <dbReference type="Proteomes" id="UP001163632"/>
    </source>
</evidence>
<reference evidence="3 6" key="2">
    <citation type="journal article" date="2022" name="BMC Microbiol.">
        <title>Whole genome sequencing of Moraxella bovis strains from North America reveals two genotypes with different genetic determinants.</title>
        <authorList>
            <person name="Wynn E.L."/>
            <person name="Hille M.M."/>
            <person name="Loy J.D."/>
            <person name="Schuller G."/>
            <person name="Kuhn K.L."/>
            <person name="Dickey A.M."/>
            <person name="Bono J.L."/>
            <person name="Clawson M.L."/>
        </authorList>
    </citation>
    <scope>NUCLEOTIDE SEQUENCE [LARGE SCALE GENOMIC DNA]</scope>
    <source>
        <strain evidence="3">SAM102599</strain>
        <strain evidence="4 6">SAM57978</strain>
    </source>
</reference>
<dbReference type="Proteomes" id="UP001163632">
    <property type="component" value="Chromosome"/>
</dbReference>
<organism evidence="2 5">
    <name type="scientific">Moraxella bovis</name>
    <dbReference type="NCBI Taxonomy" id="476"/>
    <lineage>
        <taxon>Bacteria</taxon>
        <taxon>Pseudomonadati</taxon>
        <taxon>Pseudomonadota</taxon>
        <taxon>Gammaproteobacteria</taxon>
        <taxon>Moraxellales</taxon>
        <taxon>Moraxellaceae</taxon>
        <taxon>Moraxella</taxon>
    </lineage>
</organism>
<feature type="transmembrane region" description="Helical" evidence="1">
    <location>
        <begin position="12"/>
        <end position="33"/>
    </location>
</feature>
<reference evidence="2 5" key="1">
    <citation type="submission" date="2018-06" db="EMBL/GenBank/DDBJ databases">
        <authorList>
            <consortium name="Pathogen Informatics"/>
            <person name="Doyle S."/>
        </authorList>
    </citation>
    <scope>NUCLEOTIDE SEQUENCE [LARGE SCALE GENOMIC DNA]</scope>
    <source>
        <strain evidence="2 5">NCTC9426</strain>
    </source>
</reference>
<accession>A0A378PQW6</accession>
<evidence type="ECO:0000313" key="4">
    <source>
        <dbReference type="EMBL" id="UZA51619.1"/>
    </source>
</evidence>
<evidence type="ECO:0000313" key="3">
    <source>
        <dbReference type="EMBL" id="UZA03217.1"/>
    </source>
</evidence>
<dbReference type="EMBL" id="CP087830">
    <property type="protein sequence ID" value="UZA03217.1"/>
    <property type="molecule type" value="Genomic_DNA"/>
</dbReference>
<dbReference type="EMBL" id="UGPZ01000002">
    <property type="protein sequence ID" value="STY90660.1"/>
    <property type="molecule type" value="Genomic_DNA"/>
</dbReference>
<evidence type="ECO:0000313" key="5">
    <source>
        <dbReference type="Proteomes" id="UP000254133"/>
    </source>
</evidence>
<keyword evidence="1" id="KW-0812">Transmembrane</keyword>
<keyword evidence="7" id="KW-1185">Reference proteome</keyword>
<dbReference type="GeneID" id="77189971"/>
<dbReference type="AlphaFoldDB" id="A0A378PQW6"/>
<dbReference type="RefSeq" id="WP_158079655.1">
    <property type="nucleotide sequence ID" value="NZ_CP087765.1"/>
</dbReference>
<protein>
    <submittedName>
        <fullName evidence="2">Uncharacterized protein</fullName>
    </submittedName>
</protein>
<gene>
    <name evidence="3" type="ORF">LP092_00135</name>
    <name evidence="4" type="ORF">LP129_00135</name>
    <name evidence="2" type="ORF">NCTC9426_00682</name>
</gene>
<evidence type="ECO:0000256" key="1">
    <source>
        <dbReference type="SAM" id="Phobius"/>
    </source>
</evidence>
<dbReference type="Proteomes" id="UP000254133">
    <property type="component" value="Unassembled WGS sequence"/>
</dbReference>
<sequence>MTKYPTLKIIIAYALFTGLLSGLLTLPFVSLFMTSRNGWGYLAIYFYW</sequence>